<protein>
    <submittedName>
        <fullName evidence="2">Uncharacterized protein</fullName>
    </submittedName>
</protein>
<name>A0A2D4H3R0_MICCO</name>
<evidence type="ECO:0000313" key="2">
    <source>
        <dbReference type="EMBL" id="LAA66609.1"/>
    </source>
</evidence>
<accession>A0A2D4H3R0</accession>
<keyword evidence="1" id="KW-0812">Transmembrane</keyword>
<keyword evidence="1" id="KW-1133">Transmembrane helix</keyword>
<proteinExistence type="predicted"/>
<dbReference type="EMBL" id="IACJ01161307">
    <property type="protein sequence ID" value="LAA66609.1"/>
    <property type="molecule type" value="Transcribed_RNA"/>
</dbReference>
<feature type="transmembrane region" description="Helical" evidence="1">
    <location>
        <begin position="65"/>
        <end position="84"/>
    </location>
</feature>
<keyword evidence="1" id="KW-0472">Membrane</keyword>
<evidence type="ECO:0000256" key="1">
    <source>
        <dbReference type="SAM" id="Phobius"/>
    </source>
</evidence>
<reference evidence="2" key="1">
    <citation type="submission" date="2017-07" db="EMBL/GenBank/DDBJ databases">
        <authorList>
            <person name="Mikheyev A."/>
            <person name="Grau M."/>
        </authorList>
    </citation>
    <scope>NUCLEOTIDE SEQUENCE</scope>
    <source>
        <tissue evidence="2">Venom_gland</tissue>
    </source>
</reference>
<organism evidence="2">
    <name type="scientific">Micrurus corallinus</name>
    <name type="common">Brazilian coral snake</name>
    <dbReference type="NCBI Taxonomy" id="54390"/>
    <lineage>
        <taxon>Eukaryota</taxon>
        <taxon>Metazoa</taxon>
        <taxon>Chordata</taxon>
        <taxon>Craniata</taxon>
        <taxon>Vertebrata</taxon>
        <taxon>Euteleostomi</taxon>
        <taxon>Lepidosauria</taxon>
        <taxon>Squamata</taxon>
        <taxon>Bifurcata</taxon>
        <taxon>Unidentata</taxon>
        <taxon>Episquamata</taxon>
        <taxon>Toxicofera</taxon>
        <taxon>Serpentes</taxon>
        <taxon>Colubroidea</taxon>
        <taxon>Elapidae</taxon>
        <taxon>Elapinae</taxon>
        <taxon>Micrurus</taxon>
    </lineage>
</organism>
<dbReference type="EMBL" id="IACJ01161306">
    <property type="protein sequence ID" value="LAA66608.1"/>
    <property type="molecule type" value="Transcribed_RNA"/>
</dbReference>
<dbReference type="AlphaFoldDB" id="A0A2D4H3R0"/>
<reference evidence="2" key="2">
    <citation type="submission" date="2017-11" db="EMBL/GenBank/DDBJ databases">
        <title>Coralsnake Venomics: Analyses of Venom Gland Transcriptomes and Proteomes of Six Brazilian Taxa.</title>
        <authorList>
            <person name="Aird S.D."/>
            <person name="Jorge da Silva N."/>
            <person name="Qiu L."/>
            <person name="Villar-Briones A."/>
            <person name="Aparecida-Saddi V."/>
            <person name="Campos-Telles M.P."/>
            <person name="Grau M."/>
            <person name="Mikheyev A.S."/>
        </authorList>
    </citation>
    <scope>NUCLEOTIDE SEQUENCE</scope>
    <source>
        <tissue evidence="2">Venom_gland</tissue>
    </source>
</reference>
<sequence length="110" mass="13357">MFHISIPLNLIIKYLEKTRRDFLDQKKRKYLLLTGFLLKIFNTYINKKGLRKEDKEDKKMREIKIRTQINTVMMSITFIFVFLLQKSAFHRKIKLLHLTYLGLEKFICCV</sequence>